<evidence type="ECO:0008006" key="3">
    <source>
        <dbReference type="Google" id="ProtNLM"/>
    </source>
</evidence>
<dbReference type="AlphaFoldDB" id="A0A0H3KJF4"/>
<dbReference type="Gene3D" id="3.30.190.30">
    <property type="match status" value="1"/>
</dbReference>
<protein>
    <recommendedName>
        <fullName evidence="3">Colicin immunity protein</fullName>
    </recommendedName>
</protein>
<gene>
    <name evidence="1" type="ordered locus">BMULJ_03493</name>
</gene>
<dbReference type="InterPro" id="IPR037234">
    <property type="entry name" value="ImmE5_sf"/>
</dbReference>
<evidence type="ECO:0000313" key="2">
    <source>
        <dbReference type="Proteomes" id="UP000008815"/>
    </source>
</evidence>
<evidence type="ECO:0000313" key="1">
    <source>
        <dbReference type="EMBL" id="BAG45365.1"/>
    </source>
</evidence>
<dbReference type="KEGG" id="bmj:BMULJ_03493"/>
<dbReference type="Proteomes" id="UP000008815">
    <property type="component" value="Chromosome 2"/>
</dbReference>
<dbReference type="RefSeq" id="WP_012217545.1">
    <property type="nucleotide sequence ID" value="NC_010086.1"/>
</dbReference>
<dbReference type="GO" id="GO:0030153">
    <property type="term" value="P:bacteriocin immunity"/>
    <property type="evidence" value="ECO:0007669"/>
    <property type="project" value="InterPro"/>
</dbReference>
<name>A0A0H3KJF4_BURM1</name>
<proteinExistence type="predicted"/>
<dbReference type="eggNOG" id="ENOG503332G">
    <property type="taxonomic scope" value="Bacteria"/>
</dbReference>
<sequence length="109" mass="11942">MKFDLQRRYESADDFFALEGSIVMKLSAGAAIEICERAAEQGLVVSRVEGGIWHFPGFEARLDCIWDGADPPVDSTAANQNNLAAADFIRAESNVHDVFVVTAPHMTGW</sequence>
<keyword evidence="2" id="KW-1185">Reference proteome</keyword>
<organism evidence="1 2">
    <name type="scientific">Burkholderia multivorans (strain ATCC 17616 / 249)</name>
    <dbReference type="NCBI Taxonomy" id="395019"/>
    <lineage>
        <taxon>Bacteria</taxon>
        <taxon>Pseudomonadati</taxon>
        <taxon>Pseudomonadota</taxon>
        <taxon>Betaproteobacteria</taxon>
        <taxon>Burkholderiales</taxon>
        <taxon>Burkholderiaceae</taxon>
        <taxon>Burkholderia</taxon>
        <taxon>Burkholderia cepacia complex</taxon>
    </lineage>
</organism>
<dbReference type="InterPro" id="IPR020127">
    <property type="entry name" value="Colicin-E5_imm"/>
</dbReference>
<dbReference type="Pfam" id="PF11480">
    <property type="entry name" value="ImmE5"/>
    <property type="match status" value="1"/>
</dbReference>
<dbReference type="HOGENOM" id="CLU_143393_0_0_4"/>
<accession>A0A0H3KJF4</accession>
<dbReference type="EMBL" id="AP009386">
    <property type="protein sequence ID" value="BAG45365.1"/>
    <property type="molecule type" value="Genomic_DNA"/>
</dbReference>
<reference evidence="1 2" key="1">
    <citation type="submission" date="2007-04" db="EMBL/GenBank/DDBJ databases">
        <title>Complete genome sequence of Burkholderia multivorans ATCC 17616.</title>
        <authorList>
            <person name="Ohtsubo Y."/>
            <person name="Yamashita A."/>
            <person name="Kurokawa K."/>
            <person name="Takami H."/>
            <person name="Yuhara S."/>
            <person name="Nishiyama E."/>
            <person name="Endo R."/>
            <person name="Miyazaki R."/>
            <person name="Ono A."/>
            <person name="Yano K."/>
            <person name="Ito M."/>
            <person name="Sota M."/>
            <person name="Yuji N."/>
            <person name="Hattori M."/>
            <person name="Tsuda M."/>
        </authorList>
    </citation>
    <scope>NUCLEOTIDE SEQUENCE [LARGE SCALE GENOMIC DNA]</scope>
    <source>
        <strain evidence="2">ATCC 17616 / 249</strain>
    </source>
</reference>
<dbReference type="KEGG" id="bmu:Bmul_5020"/>
<dbReference type="SUPFAM" id="SSF143469">
    <property type="entry name" value="ImmE5-like"/>
    <property type="match status" value="1"/>
</dbReference>